<dbReference type="Gene3D" id="3.40.50.1450">
    <property type="entry name" value="HybD-like"/>
    <property type="match status" value="1"/>
</dbReference>
<dbReference type="OrthoDB" id="9808862at2"/>
<evidence type="ECO:0000313" key="2">
    <source>
        <dbReference type="Proteomes" id="UP000186309"/>
    </source>
</evidence>
<accession>A0A1U7CSR7</accession>
<dbReference type="STRING" id="1387353.BSF38_03471"/>
<dbReference type="KEGG" id="pbor:BSF38_03471"/>
<evidence type="ECO:0000313" key="1">
    <source>
        <dbReference type="EMBL" id="APW61939.1"/>
    </source>
</evidence>
<keyword evidence="2" id="KW-1185">Reference proteome</keyword>
<gene>
    <name evidence="1" type="ORF">BSF38_03471</name>
</gene>
<proteinExistence type="predicted"/>
<dbReference type="AlphaFoldDB" id="A0A1U7CSR7"/>
<dbReference type="GO" id="GO:0016485">
    <property type="term" value="P:protein processing"/>
    <property type="evidence" value="ECO:0007669"/>
    <property type="project" value="TreeGrafter"/>
</dbReference>
<dbReference type="InterPro" id="IPR023430">
    <property type="entry name" value="Pept_HybD-like_dom_sf"/>
</dbReference>
<dbReference type="InterPro" id="IPR000671">
    <property type="entry name" value="Peptidase_A31"/>
</dbReference>
<dbReference type="NCBIfam" id="TIGR00072">
    <property type="entry name" value="hydrog_prot"/>
    <property type="match status" value="1"/>
</dbReference>
<organism evidence="1 2">
    <name type="scientific">Paludisphaera borealis</name>
    <dbReference type="NCBI Taxonomy" id="1387353"/>
    <lineage>
        <taxon>Bacteria</taxon>
        <taxon>Pseudomonadati</taxon>
        <taxon>Planctomycetota</taxon>
        <taxon>Planctomycetia</taxon>
        <taxon>Isosphaerales</taxon>
        <taxon>Isosphaeraceae</taxon>
        <taxon>Paludisphaera</taxon>
    </lineage>
</organism>
<evidence type="ECO:0008006" key="3">
    <source>
        <dbReference type="Google" id="ProtNLM"/>
    </source>
</evidence>
<dbReference type="Proteomes" id="UP000186309">
    <property type="component" value="Chromosome"/>
</dbReference>
<sequence length="173" mass="17685">MDDARPALVIGYGNTLRTDDAFGPRAAAVVQSWELPGVAALAVTQLAPELAERLSAVRLAIFVDARIPPNEGPSGVEVRPLELSSIASAFGHVSEPGRLLALAQAVYGSCPRAWLVTAPAADLGLGDGLTPQAACSLEVALRRIADLLGLDGGPDAEAACAEGGRICGGEPHE</sequence>
<dbReference type="GO" id="GO:0008047">
    <property type="term" value="F:enzyme activator activity"/>
    <property type="evidence" value="ECO:0007669"/>
    <property type="project" value="InterPro"/>
</dbReference>
<reference evidence="2" key="1">
    <citation type="submission" date="2016-12" db="EMBL/GenBank/DDBJ databases">
        <title>Comparative genomics of four Isosphaeraceae planctomycetes: a common pool of plasmids and glycoside hydrolase genes.</title>
        <authorList>
            <person name="Ivanova A."/>
        </authorList>
    </citation>
    <scope>NUCLEOTIDE SEQUENCE [LARGE SCALE GENOMIC DNA]</scope>
    <source>
        <strain evidence="2">PX4</strain>
    </source>
</reference>
<dbReference type="PANTHER" id="PTHR30302">
    <property type="entry name" value="HYDROGENASE 1 MATURATION PROTEASE"/>
    <property type="match status" value="1"/>
</dbReference>
<name>A0A1U7CSR7_9BACT</name>
<dbReference type="SUPFAM" id="SSF53163">
    <property type="entry name" value="HybD-like"/>
    <property type="match status" value="1"/>
</dbReference>
<dbReference type="GO" id="GO:0004175">
    <property type="term" value="F:endopeptidase activity"/>
    <property type="evidence" value="ECO:0007669"/>
    <property type="project" value="TreeGrafter"/>
</dbReference>
<dbReference type="EMBL" id="CP019082">
    <property type="protein sequence ID" value="APW61939.1"/>
    <property type="molecule type" value="Genomic_DNA"/>
</dbReference>
<dbReference type="RefSeq" id="WP_076347671.1">
    <property type="nucleotide sequence ID" value="NZ_CP019082.1"/>
</dbReference>
<protein>
    <recommendedName>
        <fullName evidence="3">Hydrogenase maturation protease</fullName>
    </recommendedName>
</protein>
<dbReference type="PANTHER" id="PTHR30302:SF5">
    <property type="entry name" value="SLR1876 PROTEIN"/>
    <property type="match status" value="1"/>
</dbReference>